<protein>
    <recommendedName>
        <fullName evidence="1">RRXRR domain-containing protein</fullName>
    </recommendedName>
</protein>
<dbReference type="EMBL" id="LUUK01000177">
    <property type="protein sequence ID" value="OAI17538.1"/>
    <property type="molecule type" value="Genomic_DNA"/>
</dbReference>
<dbReference type="AlphaFoldDB" id="A0A177NHL2"/>
<comment type="caution">
    <text evidence="2">The sequence shown here is derived from an EMBL/GenBank/DDBJ whole genome shotgun (WGS) entry which is preliminary data.</text>
</comment>
<proteinExistence type="predicted"/>
<evidence type="ECO:0000259" key="1">
    <source>
        <dbReference type="Pfam" id="PF14239"/>
    </source>
</evidence>
<keyword evidence="3" id="KW-1185">Reference proteome</keyword>
<evidence type="ECO:0000313" key="3">
    <source>
        <dbReference type="Proteomes" id="UP000077628"/>
    </source>
</evidence>
<dbReference type="STRING" id="702114.A1355_07825"/>
<reference evidence="3" key="1">
    <citation type="submission" date="2016-03" db="EMBL/GenBank/DDBJ databases">
        <authorList>
            <person name="Heylen K."/>
            <person name="De Vos P."/>
            <person name="Vekeman B."/>
        </authorList>
    </citation>
    <scope>NUCLEOTIDE SEQUENCE [LARGE SCALE GENOMIC DNA]</scope>
    <source>
        <strain evidence="3">R-45383</strain>
    </source>
</reference>
<name>A0A177NHL2_9GAMM</name>
<dbReference type="RefSeq" id="WP_064029459.1">
    <property type="nucleotide sequence ID" value="NZ_LUUK01000177.1"/>
</dbReference>
<feature type="domain" description="RRXRR" evidence="1">
    <location>
        <begin position="27"/>
        <end position="78"/>
    </location>
</feature>
<dbReference type="Pfam" id="PF14239">
    <property type="entry name" value="RRXRR"/>
    <property type="match status" value="1"/>
</dbReference>
<sequence length="85" mass="9700">MTGDLSDTETAMGNRRPSRCLKDGRTVQVQAANGHPLNPCHPARARELLRKKRVIRVCRHPFTIRLHAEHQTEAMQQLYAEETTP</sequence>
<accession>A0A177NHL2</accession>
<dbReference type="InterPro" id="IPR025938">
    <property type="entry name" value="RRXRR_dom"/>
</dbReference>
<dbReference type="Proteomes" id="UP000077628">
    <property type="component" value="Unassembled WGS sequence"/>
</dbReference>
<dbReference type="OrthoDB" id="9802901at2"/>
<organism evidence="2 3">
    <name type="scientific">Methylomonas koyamae</name>
    <dbReference type="NCBI Taxonomy" id="702114"/>
    <lineage>
        <taxon>Bacteria</taxon>
        <taxon>Pseudomonadati</taxon>
        <taxon>Pseudomonadota</taxon>
        <taxon>Gammaproteobacteria</taxon>
        <taxon>Methylococcales</taxon>
        <taxon>Methylococcaceae</taxon>
        <taxon>Methylomonas</taxon>
    </lineage>
</organism>
<gene>
    <name evidence="2" type="ORF">A1355_07825</name>
</gene>
<evidence type="ECO:0000313" key="2">
    <source>
        <dbReference type="EMBL" id="OAI17538.1"/>
    </source>
</evidence>